<keyword evidence="6" id="KW-0564">Palmitate</keyword>
<evidence type="ECO:0000313" key="12">
    <source>
        <dbReference type="WBParaSite" id="nRc.2.0.1.t31827-RA"/>
    </source>
</evidence>
<reference evidence="12" key="1">
    <citation type="submission" date="2022-11" db="UniProtKB">
        <authorList>
            <consortium name="WormBaseParasite"/>
        </authorList>
    </citation>
    <scope>IDENTIFICATION</scope>
</reference>
<dbReference type="PRINTS" id="PR00318">
    <property type="entry name" value="GPROTEINA"/>
</dbReference>
<dbReference type="PROSITE" id="PS51882">
    <property type="entry name" value="G_ALPHA"/>
    <property type="match status" value="1"/>
</dbReference>
<dbReference type="GO" id="GO:0005737">
    <property type="term" value="C:cytoplasm"/>
    <property type="evidence" value="ECO:0007669"/>
    <property type="project" value="TreeGrafter"/>
</dbReference>
<keyword evidence="5 9" id="KW-0342">GTP-binding</keyword>
<sequence length="246" mass="28797">MAIRTKACRDSLQRDVAEALLRLKKDRIFKHCYTNFNQYLIPESSEYFFENLERLCAYDYVPNEEDAVRCRIITTGVNEIQLRIKNIILKIVDVGGQRSERRKWIHCFSDVDSLIFVTSLSEYNMVLTEDSQTNRMKESITLFEKIANCKWFLKKAIILFLNKKDVFEEKLKIFPLSIAFKDYNGPQDFEMACAYIEKQFVSNRKDSNAHIYTHRTCATDTKNVQVVFEACTHIIIKGQLRSAGLM</sequence>
<keyword evidence="4 10" id="KW-0460">Magnesium</keyword>
<dbReference type="SUPFAM" id="SSF52540">
    <property type="entry name" value="P-loop containing nucleoside triphosphate hydrolases"/>
    <property type="match status" value="1"/>
</dbReference>
<feature type="binding site" evidence="9">
    <location>
        <position position="218"/>
    </location>
    <ligand>
        <name>GTP</name>
        <dbReference type="ChEBI" id="CHEBI:37565"/>
    </ligand>
</feature>
<feature type="binding site" evidence="9">
    <location>
        <begin position="162"/>
        <end position="165"/>
    </location>
    <ligand>
        <name>GTP</name>
        <dbReference type="ChEBI" id="CHEBI:37565"/>
    </ligand>
</feature>
<evidence type="ECO:0000256" key="7">
    <source>
        <dbReference type="ARBA" id="ARBA00023224"/>
    </source>
</evidence>
<dbReference type="AlphaFoldDB" id="A0A915JZJ0"/>
<dbReference type="InterPro" id="IPR001019">
    <property type="entry name" value="Gprotein_alpha_su"/>
</dbReference>
<dbReference type="InterPro" id="IPR027417">
    <property type="entry name" value="P-loop_NTPase"/>
</dbReference>
<dbReference type="Gene3D" id="3.40.50.300">
    <property type="entry name" value="P-loop containing nucleotide triphosphate hydrolases"/>
    <property type="match status" value="1"/>
</dbReference>
<dbReference type="OMA" id="FEACTHI"/>
<evidence type="ECO:0000256" key="3">
    <source>
        <dbReference type="ARBA" id="ARBA00022741"/>
    </source>
</evidence>
<evidence type="ECO:0000256" key="8">
    <source>
        <dbReference type="ARBA" id="ARBA00023288"/>
    </source>
</evidence>
<evidence type="ECO:0000313" key="11">
    <source>
        <dbReference type="Proteomes" id="UP000887565"/>
    </source>
</evidence>
<accession>A0A915JZJ0</accession>
<dbReference type="GO" id="GO:0003924">
    <property type="term" value="F:GTPase activity"/>
    <property type="evidence" value="ECO:0007669"/>
    <property type="project" value="InterPro"/>
</dbReference>
<keyword evidence="1" id="KW-0519">Myristate</keyword>
<dbReference type="Proteomes" id="UP000887565">
    <property type="component" value="Unplaced"/>
</dbReference>
<evidence type="ECO:0000256" key="5">
    <source>
        <dbReference type="ARBA" id="ARBA00023134"/>
    </source>
</evidence>
<evidence type="ECO:0000256" key="6">
    <source>
        <dbReference type="ARBA" id="ARBA00023139"/>
    </source>
</evidence>
<dbReference type="SMART" id="SM00275">
    <property type="entry name" value="G_alpha"/>
    <property type="match status" value="1"/>
</dbReference>
<dbReference type="InterPro" id="IPR011025">
    <property type="entry name" value="GproteinA_insert"/>
</dbReference>
<evidence type="ECO:0000256" key="2">
    <source>
        <dbReference type="ARBA" id="ARBA00022723"/>
    </source>
</evidence>
<dbReference type="PANTHER" id="PTHR10218">
    <property type="entry name" value="GTP-BINDING PROTEIN ALPHA SUBUNIT"/>
    <property type="match status" value="1"/>
</dbReference>
<keyword evidence="3 9" id="KW-0547">Nucleotide-binding</keyword>
<dbReference type="PANTHER" id="PTHR10218:SF362">
    <property type="entry name" value="G PROTEIN ALPHA O SUBUNIT"/>
    <property type="match status" value="1"/>
</dbReference>
<dbReference type="Gene3D" id="1.10.400.10">
    <property type="entry name" value="GI Alpha 1, domain 2-like"/>
    <property type="match status" value="1"/>
</dbReference>
<keyword evidence="8" id="KW-0449">Lipoprotein</keyword>
<evidence type="ECO:0000256" key="9">
    <source>
        <dbReference type="PIRSR" id="PIRSR601019-1"/>
    </source>
</evidence>
<dbReference type="GO" id="GO:0046872">
    <property type="term" value="F:metal ion binding"/>
    <property type="evidence" value="ECO:0007669"/>
    <property type="project" value="UniProtKB-KW"/>
</dbReference>
<keyword evidence="11" id="KW-1185">Reference proteome</keyword>
<evidence type="ECO:0000256" key="10">
    <source>
        <dbReference type="PIRSR" id="PIRSR601019-2"/>
    </source>
</evidence>
<evidence type="ECO:0000256" key="1">
    <source>
        <dbReference type="ARBA" id="ARBA00022707"/>
    </source>
</evidence>
<dbReference type="Pfam" id="PF00503">
    <property type="entry name" value="G-alpha"/>
    <property type="match status" value="1"/>
</dbReference>
<dbReference type="CDD" id="cd00066">
    <property type="entry name" value="G-alpha"/>
    <property type="match status" value="1"/>
</dbReference>
<dbReference type="GO" id="GO:0005834">
    <property type="term" value="C:heterotrimeric G-protein complex"/>
    <property type="evidence" value="ECO:0007669"/>
    <property type="project" value="TreeGrafter"/>
</dbReference>
<evidence type="ECO:0000256" key="4">
    <source>
        <dbReference type="ARBA" id="ARBA00022842"/>
    </source>
</evidence>
<feature type="binding site" evidence="10">
    <location>
        <position position="74"/>
    </location>
    <ligand>
        <name>Mg(2+)</name>
        <dbReference type="ChEBI" id="CHEBI:18420"/>
    </ligand>
</feature>
<proteinExistence type="predicted"/>
<dbReference type="GO" id="GO:0001664">
    <property type="term" value="F:G protein-coupled receptor binding"/>
    <property type="evidence" value="ECO:0007669"/>
    <property type="project" value="TreeGrafter"/>
</dbReference>
<dbReference type="SUPFAM" id="SSF47895">
    <property type="entry name" value="Transducin (alpha subunit), insertion domain"/>
    <property type="match status" value="1"/>
</dbReference>
<keyword evidence="7" id="KW-0807">Transducer</keyword>
<dbReference type="WBParaSite" id="nRc.2.0.1.t31827-RA">
    <property type="protein sequence ID" value="nRc.2.0.1.t31827-RA"/>
    <property type="gene ID" value="nRc.2.0.1.g31827"/>
</dbReference>
<dbReference type="GO" id="GO:0031683">
    <property type="term" value="F:G-protein beta/gamma-subunit complex binding"/>
    <property type="evidence" value="ECO:0007669"/>
    <property type="project" value="InterPro"/>
</dbReference>
<name>A0A915JZJ0_ROMCU</name>
<dbReference type="GO" id="GO:0007188">
    <property type="term" value="P:adenylate cyclase-modulating G protein-coupled receptor signaling pathway"/>
    <property type="evidence" value="ECO:0007669"/>
    <property type="project" value="TreeGrafter"/>
</dbReference>
<keyword evidence="2 10" id="KW-0479">Metal-binding</keyword>
<feature type="binding site" evidence="9">
    <location>
        <begin position="93"/>
        <end position="97"/>
    </location>
    <ligand>
        <name>GTP</name>
        <dbReference type="ChEBI" id="CHEBI:37565"/>
    </ligand>
</feature>
<dbReference type="FunFam" id="3.40.50.300:FF:002307">
    <property type="entry name" value="Guanine nucleotide-binding protein G(k) subunit alpha"/>
    <property type="match status" value="1"/>
</dbReference>
<dbReference type="GO" id="GO:0005525">
    <property type="term" value="F:GTP binding"/>
    <property type="evidence" value="ECO:0007669"/>
    <property type="project" value="UniProtKB-KW"/>
</dbReference>
<protein>
    <submittedName>
        <fullName evidence="12">Uncharacterized protein</fullName>
    </submittedName>
</protein>
<organism evidence="11 12">
    <name type="scientific">Romanomermis culicivorax</name>
    <name type="common">Nematode worm</name>
    <dbReference type="NCBI Taxonomy" id="13658"/>
    <lineage>
        <taxon>Eukaryota</taxon>
        <taxon>Metazoa</taxon>
        <taxon>Ecdysozoa</taxon>
        <taxon>Nematoda</taxon>
        <taxon>Enoplea</taxon>
        <taxon>Dorylaimia</taxon>
        <taxon>Mermithida</taxon>
        <taxon>Mermithoidea</taxon>
        <taxon>Mermithidae</taxon>
        <taxon>Romanomermis</taxon>
    </lineage>
</organism>